<comment type="caution">
    <text evidence="4">The sequence shown here is derived from an EMBL/GenBank/DDBJ whole genome shotgun (WGS) entry which is preliminary data.</text>
</comment>
<dbReference type="Pfam" id="PF04461">
    <property type="entry name" value="YajQ"/>
    <property type="match status" value="1"/>
</dbReference>
<reference evidence="5 9" key="1">
    <citation type="submission" date="2016-09" db="EMBL/GenBank/DDBJ databases">
        <title>Campylobacter from American crows.</title>
        <authorList>
            <person name="Weis A.M."/>
            <person name="Weimer B.C."/>
            <person name="Townsend A.K."/>
            <person name="Taff C."/>
        </authorList>
    </citation>
    <scope>NUCLEOTIDE SEQUENCE [LARGE SCALE GENOMIC DNA]</scope>
    <source>
        <strain evidence="5 9">BCW_3791</strain>
    </source>
</reference>
<evidence type="ECO:0000313" key="9">
    <source>
        <dbReference type="Proteomes" id="UP000865560"/>
    </source>
</evidence>
<dbReference type="EMBL" id="PRCK01000005">
    <property type="protein sequence ID" value="RTJ95192.1"/>
    <property type="molecule type" value="Genomic_DNA"/>
</dbReference>
<dbReference type="GO" id="GO:0005829">
    <property type="term" value="C:cytosol"/>
    <property type="evidence" value="ECO:0007669"/>
    <property type="project" value="TreeGrafter"/>
</dbReference>
<name>A0A1E7NUA9_CAMJU</name>
<evidence type="ECO:0000256" key="2">
    <source>
        <dbReference type="ARBA" id="ARBA00093450"/>
    </source>
</evidence>
<organism evidence="4 8">
    <name type="scientific">Campylobacter jejuni</name>
    <dbReference type="NCBI Taxonomy" id="197"/>
    <lineage>
        <taxon>Bacteria</taxon>
        <taxon>Pseudomonadati</taxon>
        <taxon>Campylobacterota</taxon>
        <taxon>Epsilonproteobacteria</taxon>
        <taxon>Campylobacterales</taxon>
        <taxon>Campylobacteraceae</taxon>
        <taxon>Campylobacter</taxon>
    </lineage>
</organism>
<dbReference type="Gene3D" id="3.30.70.990">
    <property type="entry name" value="YajQ-like, domain 2"/>
    <property type="match status" value="1"/>
</dbReference>
<accession>A0A1E7NUA9</accession>
<dbReference type="HAMAP" id="MF_00632">
    <property type="entry name" value="UPF0234"/>
    <property type="match status" value="1"/>
</dbReference>
<dbReference type="InterPro" id="IPR035571">
    <property type="entry name" value="UPF0234-like_C"/>
</dbReference>
<keyword evidence="1 3" id="KW-0547">Nucleotide-binding</keyword>
<evidence type="ECO:0000313" key="7">
    <source>
        <dbReference type="Proteomes" id="UP000287237"/>
    </source>
</evidence>
<dbReference type="RefSeq" id="WP_002861136.1">
    <property type="nucleotide sequence ID" value="NZ_CP019965.1"/>
</dbReference>
<dbReference type="EMBL" id="MJVJ01000046">
    <property type="protein sequence ID" value="OEV49392.1"/>
    <property type="molecule type" value="Genomic_DNA"/>
</dbReference>
<dbReference type="EMBL" id="AAMOXJ010000008">
    <property type="protein sequence ID" value="EDJ6169080.1"/>
    <property type="molecule type" value="Genomic_DNA"/>
</dbReference>
<gene>
    <name evidence="5" type="ORF">AJY60_01670</name>
    <name evidence="6" type="ORF">C3H42_06615</name>
    <name evidence="4" type="ORF">GFF90_05665</name>
</gene>
<reference evidence="4 8" key="3">
    <citation type="submission" date="2019-10" db="EMBL/GenBank/DDBJ databases">
        <authorList>
            <consortium name="PulseNet: The National Subtyping Network for Foodborne Disease Surveillance"/>
            <person name="Tarr C.L."/>
            <person name="Trees E."/>
            <person name="Katz L.S."/>
            <person name="Carleton-Romer H.A."/>
            <person name="Stroika S."/>
            <person name="Kucerova Z."/>
            <person name="Roache K.F."/>
            <person name="Sabol A.L."/>
            <person name="Besser J."/>
            <person name="Gerner-Smidt P."/>
        </authorList>
    </citation>
    <scope>NUCLEOTIDE SEQUENCE [LARGE SCALE GENOMIC DNA]</scope>
    <source>
        <strain evidence="4 8">PNUSAC012955</strain>
    </source>
</reference>
<protein>
    <recommendedName>
        <fullName evidence="3">Nucleotide-binding protein AJY60_01670</fullName>
    </recommendedName>
</protein>
<dbReference type="PANTHER" id="PTHR30476:SF0">
    <property type="entry name" value="UPF0234 PROTEIN YAJQ"/>
    <property type="match status" value="1"/>
</dbReference>
<evidence type="ECO:0000313" key="4">
    <source>
        <dbReference type="EMBL" id="EDJ6169080.1"/>
    </source>
</evidence>
<dbReference type="CDD" id="cd11740">
    <property type="entry name" value="YajQ_like"/>
    <property type="match status" value="1"/>
</dbReference>
<dbReference type="InterPro" id="IPR035570">
    <property type="entry name" value="UPF0234_N"/>
</dbReference>
<dbReference type="PANTHER" id="PTHR30476">
    <property type="entry name" value="UPF0234 PROTEIN YAJQ"/>
    <property type="match status" value="1"/>
</dbReference>
<dbReference type="Proteomes" id="UP000865560">
    <property type="component" value="Unassembled WGS sequence"/>
</dbReference>
<comment type="function">
    <text evidence="3">Nucleotide-binding protein.</text>
</comment>
<dbReference type="Proteomes" id="UP000287237">
    <property type="component" value="Unassembled WGS sequence"/>
</dbReference>
<dbReference type="Gene3D" id="3.30.70.860">
    <property type="match status" value="1"/>
</dbReference>
<dbReference type="AlphaFoldDB" id="A0A1E7NUA9"/>
<evidence type="ECO:0000313" key="6">
    <source>
        <dbReference type="EMBL" id="RTJ95192.1"/>
    </source>
</evidence>
<evidence type="ECO:0000313" key="8">
    <source>
        <dbReference type="Proteomes" id="UP000482054"/>
    </source>
</evidence>
<dbReference type="Proteomes" id="UP000482054">
    <property type="component" value="Unassembled WGS sequence"/>
</dbReference>
<dbReference type="InterPro" id="IPR036183">
    <property type="entry name" value="YajQ-like_sf"/>
</dbReference>
<comment type="similarity">
    <text evidence="2 3">Belongs to the YajQ family.</text>
</comment>
<dbReference type="GO" id="GO:0000166">
    <property type="term" value="F:nucleotide binding"/>
    <property type="evidence" value="ECO:0007669"/>
    <property type="project" value="UniProtKB-UniRule"/>
</dbReference>
<evidence type="ECO:0000313" key="5">
    <source>
        <dbReference type="EMBL" id="OEV49392.1"/>
    </source>
</evidence>
<evidence type="ECO:0000256" key="3">
    <source>
        <dbReference type="HAMAP-Rule" id="MF_00632"/>
    </source>
</evidence>
<dbReference type="InterPro" id="IPR007551">
    <property type="entry name" value="YajQ/Smlt4090-like"/>
</dbReference>
<evidence type="ECO:0000256" key="1">
    <source>
        <dbReference type="ARBA" id="ARBA00022741"/>
    </source>
</evidence>
<sequence>MASEHSFDISAALDKQELKNAFEQAKKELDSRYDLKGIKCEIDLNEKESIFKLSSSSEGKLDVLKDIVISKLIKRGINPNAIKELSRESGAMFRLNLKANDAIDSENAKKINKAIKDSKLKVNSSIRGEEIRVVAKQIDDLQAVMKLVKELDLELNISFKNLK</sequence>
<proteinExistence type="inferred from homology"/>
<reference evidence="6 7" key="2">
    <citation type="journal article" date="2019" name="Appl. Environ. Microbiol.">
        <title>Population genetics and characterization of Campylobacter jejuni isolates in western jackdaws and game birds in Finland.</title>
        <authorList>
            <person name="Kovanen S."/>
            <person name="Rossi M."/>
            <person name="Pohja-Mykra M."/>
            <person name="Nieminen T."/>
            <person name="Raunio-Saarnisto M."/>
            <person name="Sauvala M."/>
            <person name="Fredriksson-Ahomaa M."/>
            <person name="Hanninen M.L."/>
            <person name="Kivisto R."/>
        </authorList>
    </citation>
    <scope>NUCLEOTIDE SEQUENCE [LARGE SCALE GENOMIC DNA]</scope>
    <source>
        <strain evidence="6 7">CB296</strain>
    </source>
</reference>
<dbReference type="SUPFAM" id="SSF89963">
    <property type="entry name" value="YajQ-like"/>
    <property type="match status" value="2"/>
</dbReference>
<dbReference type="NCBIfam" id="NF003819">
    <property type="entry name" value="PRK05412.1"/>
    <property type="match status" value="1"/>
</dbReference>